<dbReference type="EMBL" id="JASXSX010000001">
    <property type="protein sequence ID" value="MDT3767214.1"/>
    <property type="molecule type" value="Genomic_DNA"/>
</dbReference>
<proteinExistence type="predicted"/>
<dbReference type="PANTHER" id="PTHR12526">
    <property type="entry name" value="GLYCOSYLTRANSFERASE"/>
    <property type="match status" value="1"/>
</dbReference>
<gene>
    <name evidence="4" type="ORF">QS713_03920</name>
</gene>
<sequence length="378" mass="41122">MIAYVASRIFMPEPAAASFRLKALADALSEKCVTRVLTTRTESEAEEQAFDASVPFAVKRFPVLRDKTGYVRGYLQYMSFDIPLFFRLLGVPSDAVVVNEPPPTTGVVTAAAALLKRFRHVYYAADIWSDASESTGVPPIVVRAVRAMESFAMRRADAVIAVSDGVAQRCRELGAKRVVVVPNGVDTQVLTPEGPRGPVEGEYFIYAGTTSEWQGADVFIRAVRKVWETAPQTKVVFVGQGADWQHLQAVADGDERIIFHDLMPPQEVAKYYRGAVGNLASIKPGLGYDFAYPTKILAGLACGTPVVYAGPGPAVDDIGQYDLGVACAHDVEAVADAMLQVMNDQLDRSRLHRWVVEHRSTKKTGLDAAKVVLEAMNG</sequence>
<dbReference type="InterPro" id="IPR028098">
    <property type="entry name" value="Glyco_trans_4-like_N"/>
</dbReference>
<dbReference type="Gene3D" id="3.40.50.2000">
    <property type="entry name" value="Glycogen Phosphorylase B"/>
    <property type="match status" value="2"/>
</dbReference>
<dbReference type="Pfam" id="PF13692">
    <property type="entry name" value="Glyco_trans_1_4"/>
    <property type="match status" value="1"/>
</dbReference>
<evidence type="ECO:0000256" key="2">
    <source>
        <dbReference type="ARBA" id="ARBA00022679"/>
    </source>
</evidence>
<dbReference type="SUPFAM" id="SSF53756">
    <property type="entry name" value="UDP-Glycosyltransferase/glycogen phosphorylase"/>
    <property type="match status" value="1"/>
</dbReference>
<dbReference type="Pfam" id="PF13579">
    <property type="entry name" value="Glyco_trans_4_4"/>
    <property type="match status" value="1"/>
</dbReference>
<evidence type="ECO:0000256" key="1">
    <source>
        <dbReference type="ARBA" id="ARBA00022676"/>
    </source>
</evidence>
<dbReference type="RefSeq" id="WP_313272587.1">
    <property type="nucleotide sequence ID" value="NZ_JASXSX010000001.1"/>
</dbReference>
<name>A0ABU3IA13_9ACTO</name>
<evidence type="ECO:0000313" key="5">
    <source>
        <dbReference type="Proteomes" id="UP001247542"/>
    </source>
</evidence>
<keyword evidence="5" id="KW-1185">Reference proteome</keyword>
<accession>A0ABU3IA13</accession>
<evidence type="ECO:0000313" key="4">
    <source>
        <dbReference type="EMBL" id="MDT3767214.1"/>
    </source>
</evidence>
<keyword evidence="2" id="KW-0808">Transferase</keyword>
<keyword evidence="1" id="KW-0328">Glycosyltransferase</keyword>
<evidence type="ECO:0000259" key="3">
    <source>
        <dbReference type="Pfam" id="PF13579"/>
    </source>
</evidence>
<organism evidence="4 5">
    <name type="scientific">Gleimia hominis</name>
    <dbReference type="NCBI Taxonomy" id="595468"/>
    <lineage>
        <taxon>Bacteria</taxon>
        <taxon>Bacillati</taxon>
        <taxon>Actinomycetota</taxon>
        <taxon>Actinomycetes</taxon>
        <taxon>Actinomycetales</taxon>
        <taxon>Actinomycetaceae</taxon>
        <taxon>Gleimia</taxon>
    </lineage>
</organism>
<reference evidence="4 5" key="1">
    <citation type="submission" date="2023-06" db="EMBL/GenBank/DDBJ databases">
        <title>Draft genome sequence of Gleimia hominis type strain CCUG 57540T.</title>
        <authorList>
            <person name="Salva-Serra F."/>
            <person name="Cardew S."/>
            <person name="Jensie Markopoulos S."/>
            <person name="Ohlen M."/>
            <person name="Inganas E."/>
            <person name="Svensson-Stadler L."/>
            <person name="Moore E.R.B."/>
        </authorList>
    </citation>
    <scope>NUCLEOTIDE SEQUENCE [LARGE SCALE GENOMIC DNA]</scope>
    <source>
        <strain evidence="4 5">CCUG 57540</strain>
    </source>
</reference>
<dbReference type="Proteomes" id="UP001247542">
    <property type="component" value="Unassembled WGS sequence"/>
</dbReference>
<protein>
    <submittedName>
        <fullName evidence="4">Glycosyltransferase family 4 protein</fullName>
    </submittedName>
</protein>
<dbReference type="CDD" id="cd03794">
    <property type="entry name" value="GT4_WbuB-like"/>
    <property type="match status" value="1"/>
</dbReference>
<comment type="caution">
    <text evidence="4">The sequence shown here is derived from an EMBL/GenBank/DDBJ whole genome shotgun (WGS) entry which is preliminary data.</text>
</comment>
<feature type="domain" description="Glycosyltransferase subfamily 4-like N-terminal" evidence="3">
    <location>
        <begin position="21"/>
        <end position="184"/>
    </location>
</feature>